<feature type="transmembrane region" description="Helical" evidence="2">
    <location>
        <begin position="832"/>
        <end position="852"/>
    </location>
</feature>
<organism evidence="3 4">
    <name type="scientific">Leucocoprinus leucothites</name>
    <dbReference type="NCBI Taxonomy" id="201217"/>
    <lineage>
        <taxon>Eukaryota</taxon>
        <taxon>Fungi</taxon>
        <taxon>Dikarya</taxon>
        <taxon>Basidiomycota</taxon>
        <taxon>Agaricomycotina</taxon>
        <taxon>Agaricomycetes</taxon>
        <taxon>Agaricomycetidae</taxon>
        <taxon>Agaricales</taxon>
        <taxon>Agaricineae</taxon>
        <taxon>Agaricaceae</taxon>
        <taxon>Leucocoprinus</taxon>
    </lineage>
</organism>
<feature type="transmembrane region" description="Helical" evidence="2">
    <location>
        <begin position="709"/>
        <end position="727"/>
    </location>
</feature>
<protein>
    <submittedName>
        <fullName evidence="3">Uncharacterized protein</fullName>
    </submittedName>
</protein>
<feature type="compositionally biased region" description="Polar residues" evidence="1">
    <location>
        <begin position="330"/>
        <end position="340"/>
    </location>
</feature>
<keyword evidence="2" id="KW-0812">Transmembrane</keyword>
<feature type="region of interest" description="Disordered" evidence="1">
    <location>
        <begin position="1"/>
        <end position="389"/>
    </location>
</feature>
<evidence type="ECO:0000256" key="2">
    <source>
        <dbReference type="SAM" id="Phobius"/>
    </source>
</evidence>
<reference evidence="3 4" key="1">
    <citation type="journal article" date="2020" name="ISME J.">
        <title>Uncovering the hidden diversity of litter-decomposition mechanisms in mushroom-forming fungi.</title>
        <authorList>
            <person name="Floudas D."/>
            <person name="Bentzer J."/>
            <person name="Ahren D."/>
            <person name="Johansson T."/>
            <person name="Persson P."/>
            <person name="Tunlid A."/>
        </authorList>
    </citation>
    <scope>NUCLEOTIDE SEQUENCE [LARGE SCALE GENOMIC DNA]</scope>
    <source>
        <strain evidence="3 4">CBS 146.42</strain>
    </source>
</reference>
<feature type="compositionally biased region" description="Polar residues" evidence="1">
    <location>
        <begin position="101"/>
        <end position="114"/>
    </location>
</feature>
<keyword evidence="2" id="KW-0472">Membrane</keyword>
<evidence type="ECO:0000256" key="1">
    <source>
        <dbReference type="SAM" id="MobiDB-lite"/>
    </source>
</evidence>
<keyword evidence="4" id="KW-1185">Reference proteome</keyword>
<keyword evidence="2" id="KW-1133">Transmembrane helix</keyword>
<sequence length="894" mass="97573">MSNGGSPKPKWTGRLNNAVRRSSTMLSFGRSSSSRPSSLRSRSSFDAGSPPAQKVDTSSATLEPPAVPAAQLMPSPISESPLKERAATEPAGPSTLAEEVPQSSSPDGMDTATSPVGYVPPPVVDSSIGNPGAFTDQDDEELPQPIVLTDPHNPPKPPSNKGAPSTRAPSIYDGAAPAPVPTARVQADSSTRDIPAQGETLRMPEAEPAPAHEQQSPETQDAPARLPTPSFDNDPTADEAPSHPNPSSGAPVGNGHPIPKEHQADPSPIPRAEHAVPPIPFDITGIHPMPAPSHTPAHVPHQPQSESREPMFHTMPIDDMSSGTEVWATSPRSEPRSNGSIHLDYASIVGESQDNNTKPPPPQITLSTSDSPSMPRAQPAPAKDSHSEREVVMPLPELHEVIPSRSMNQGQFDTDHSHYEVDTDETRPLLATPKGPASYLHPPTTGQNTRTNVNVSPINGTARGTPAPSSWNHRNLSAVPRLHELGWIEYHLPDGTFYYVHPTRRVTTDMNLRMEKVLNAVTMYLENECKETAPSGCELWLRDGRSTGGSSRRRKSFEPERYWVNHQTRSVVVDTDHKGGKKKAPEEDQLDMEYRYWSFIEGHPAHTTLPLNARTEAFEALNWAWTDRLLPSNQVVPAPFSQDECNELDRLLRSFTADQESIQTRLVARILIRVAIWRQAFFRPNKPLPKDVVANTYPAIRRQRSVVRGFFDVLVSIICLGIPYIFFERHSQHRMDEESNLRTVGPMFIIGACTCIVAAIVLSASVTFLALPGLDSIARVAGLVATLFASFSMAATLVAIFRYKSEMVRSAPQIGEGIMWVSKRSLIFSMPMVFLAYAIIGFIAGIILYSVRDAELPNKGFTAQNNVTSADWTTVVGVGALAGSLTMWLLLSRR</sequence>
<proteinExistence type="predicted"/>
<evidence type="ECO:0000313" key="4">
    <source>
        <dbReference type="Proteomes" id="UP000559027"/>
    </source>
</evidence>
<accession>A0A8H5GEJ1</accession>
<feature type="compositionally biased region" description="Low complexity" evidence="1">
    <location>
        <begin position="21"/>
        <end position="44"/>
    </location>
</feature>
<name>A0A8H5GEJ1_9AGAR</name>
<feature type="transmembrane region" description="Helical" evidence="2">
    <location>
        <begin position="872"/>
        <end position="891"/>
    </location>
</feature>
<dbReference type="Proteomes" id="UP000559027">
    <property type="component" value="Unassembled WGS sequence"/>
</dbReference>
<comment type="caution">
    <text evidence="3">The sequence shown here is derived from an EMBL/GenBank/DDBJ whole genome shotgun (WGS) entry which is preliminary data.</text>
</comment>
<feature type="transmembrane region" description="Helical" evidence="2">
    <location>
        <begin position="748"/>
        <end position="771"/>
    </location>
</feature>
<gene>
    <name evidence="3" type="ORF">D9756_000013</name>
</gene>
<feature type="transmembrane region" description="Helical" evidence="2">
    <location>
        <begin position="777"/>
        <end position="801"/>
    </location>
</feature>
<dbReference type="OrthoDB" id="3245306at2759"/>
<dbReference type="AlphaFoldDB" id="A0A8H5GEJ1"/>
<dbReference type="EMBL" id="JAACJO010000001">
    <property type="protein sequence ID" value="KAF5363375.1"/>
    <property type="molecule type" value="Genomic_DNA"/>
</dbReference>
<evidence type="ECO:0000313" key="3">
    <source>
        <dbReference type="EMBL" id="KAF5363375.1"/>
    </source>
</evidence>